<name>A0A146K8W7_9EUKA</name>
<dbReference type="InterPro" id="IPR001005">
    <property type="entry name" value="SANT/Myb"/>
</dbReference>
<protein>
    <submittedName>
        <fullName evidence="2">Myb-like DNA-binding domain-containing protein</fullName>
    </submittedName>
</protein>
<dbReference type="PROSITE" id="PS50090">
    <property type="entry name" value="MYB_LIKE"/>
    <property type="match status" value="1"/>
</dbReference>
<dbReference type="InterPro" id="IPR009057">
    <property type="entry name" value="Homeodomain-like_sf"/>
</dbReference>
<feature type="non-terminal residue" evidence="2">
    <location>
        <position position="1"/>
    </location>
</feature>
<dbReference type="GO" id="GO:0003677">
    <property type="term" value="F:DNA binding"/>
    <property type="evidence" value="ECO:0007669"/>
    <property type="project" value="UniProtKB-KW"/>
</dbReference>
<feature type="domain" description="Myb-like" evidence="1">
    <location>
        <begin position="52"/>
        <end position="96"/>
    </location>
</feature>
<feature type="non-terminal residue" evidence="2">
    <location>
        <position position="194"/>
    </location>
</feature>
<dbReference type="SUPFAM" id="SSF46689">
    <property type="entry name" value="Homeodomain-like"/>
    <property type="match status" value="2"/>
</dbReference>
<dbReference type="EMBL" id="GDID01004697">
    <property type="protein sequence ID" value="JAP91909.1"/>
    <property type="molecule type" value="Transcribed_RNA"/>
</dbReference>
<gene>
    <name evidence="2" type="ORF">TPC1_16322</name>
</gene>
<reference evidence="2" key="1">
    <citation type="submission" date="2015-07" db="EMBL/GenBank/DDBJ databases">
        <title>Adaptation to a free-living lifestyle via gene acquisitions in the diplomonad Trepomonas sp. PC1.</title>
        <authorList>
            <person name="Xu F."/>
            <person name="Jerlstrom-Hultqvist J."/>
            <person name="Kolisko M."/>
            <person name="Simpson A.G.B."/>
            <person name="Roger A.J."/>
            <person name="Svard S.G."/>
            <person name="Andersson J.O."/>
        </authorList>
    </citation>
    <scope>NUCLEOTIDE SEQUENCE</scope>
    <source>
        <strain evidence="2">PC1</strain>
    </source>
</reference>
<organism evidence="2">
    <name type="scientific">Trepomonas sp. PC1</name>
    <dbReference type="NCBI Taxonomy" id="1076344"/>
    <lineage>
        <taxon>Eukaryota</taxon>
        <taxon>Metamonada</taxon>
        <taxon>Diplomonadida</taxon>
        <taxon>Hexamitidae</taxon>
        <taxon>Hexamitinae</taxon>
        <taxon>Trepomonas</taxon>
    </lineage>
</organism>
<accession>A0A146K8W7</accession>
<proteinExistence type="predicted"/>
<evidence type="ECO:0000259" key="1">
    <source>
        <dbReference type="PROSITE" id="PS50090"/>
    </source>
</evidence>
<keyword evidence="2" id="KW-0238">DNA-binding</keyword>
<evidence type="ECO:0000313" key="2">
    <source>
        <dbReference type="EMBL" id="JAP91909.1"/>
    </source>
</evidence>
<dbReference type="AlphaFoldDB" id="A0A146K8W7"/>
<dbReference type="Gene3D" id="1.10.10.60">
    <property type="entry name" value="Homeodomain-like"/>
    <property type="match status" value="1"/>
</dbReference>
<dbReference type="SMART" id="SM00717">
    <property type="entry name" value="SANT"/>
    <property type="match status" value="2"/>
</dbReference>
<sequence length="194" mass="22943">EKQQLINLVEKFTNNKRISWIEVSNQLQKTPNQCKAMYIVQLGLKSFKVNQKWSDEQIYELILLVSHYGAEWTFLQKNYYPNRTKDQIRQKFLSTKKCIDQQMELLQNLMDNDVIPDCIEELGCILQVLQLYKDTETKVNIQIKAIEEGKAAQVNPLLFSFMKKIKKQCPYQHMCDKYSIDLCIVKIEKILQSQ</sequence>
<dbReference type="Pfam" id="PF00249">
    <property type="entry name" value="Myb_DNA-binding"/>
    <property type="match status" value="1"/>
</dbReference>